<evidence type="ECO:0000256" key="1">
    <source>
        <dbReference type="ARBA" id="ARBA00023125"/>
    </source>
</evidence>
<accession>A0A485M030</accession>
<name>A0A485M030_9ZZZZ</name>
<reference evidence="3" key="1">
    <citation type="submission" date="2019-03" db="EMBL/GenBank/DDBJ databases">
        <authorList>
            <person name="Hao L."/>
        </authorList>
    </citation>
    <scope>NUCLEOTIDE SEQUENCE</scope>
</reference>
<dbReference type="Pfam" id="PF01381">
    <property type="entry name" value="HTH_3"/>
    <property type="match status" value="1"/>
</dbReference>
<dbReference type="EMBL" id="CAADRM010000084">
    <property type="protein sequence ID" value="VFU13805.1"/>
    <property type="molecule type" value="Genomic_DNA"/>
</dbReference>
<proteinExistence type="predicted"/>
<protein>
    <submittedName>
        <fullName evidence="3">Anaerobic benzoate catabolism transcriptional regulator</fullName>
    </submittedName>
</protein>
<feature type="domain" description="HTH cro/C1-type" evidence="2">
    <location>
        <begin position="10"/>
        <end position="64"/>
    </location>
</feature>
<sequence>MGFKEIGKKIQTAREERGLTQVDLAHALGITQAALSNYELGKRRLYFHQIEQIASVLGKRLDYFIQEENGRKPAPAPKADENALNTVFERISRLDPQELRLLNEFLDYLEWRQDHAPVK</sequence>
<dbReference type="PANTHER" id="PTHR46558">
    <property type="entry name" value="TRACRIPTIONAL REGULATORY PROTEIN-RELATED-RELATED"/>
    <property type="match status" value="1"/>
</dbReference>
<dbReference type="PROSITE" id="PS50943">
    <property type="entry name" value="HTH_CROC1"/>
    <property type="match status" value="1"/>
</dbReference>
<dbReference type="Gene3D" id="1.10.260.40">
    <property type="entry name" value="lambda repressor-like DNA-binding domains"/>
    <property type="match status" value="1"/>
</dbReference>
<dbReference type="SUPFAM" id="SSF47413">
    <property type="entry name" value="lambda repressor-like DNA-binding domains"/>
    <property type="match status" value="1"/>
</dbReference>
<evidence type="ECO:0000313" key="3">
    <source>
        <dbReference type="EMBL" id="VFU13805.1"/>
    </source>
</evidence>
<dbReference type="GO" id="GO:0003677">
    <property type="term" value="F:DNA binding"/>
    <property type="evidence" value="ECO:0007669"/>
    <property type="project" value="UniProtKB-KW"/>
</dbReference>
<keyword evidence="1" id="KW-0238">DNA-binding</keyword>
<dbReference type="AlphaFoldDB" id="A0A485M030"/>
<dbReference type="InterPro" id="IPR001387">
    <property type="entry name" value="Cro/C1-type_HTH"/>
</dbReference>
<evidence type="ECO:0000259" key="2">
    <source>
        <dbReference type="PROSITE" id="PS50943"/>
    </source>
</evidence>
<organism evidence="3">
    <name type="scientific">anaerobic digester metagenome</name>
    <dbReference type="NCBI Taxonomy" id="1263854"/>
    <lineage>
        <taxon>unclassified sequences</taxon>
        <taxon>metagenomes</taxon>
        <taxon>ecological metagenomes</taxon>
    </lineage>
</organism>
<dbReference type="CDD" id="cd00093">
    <property type="entry name" value="HTH_XRE"/>
    <property type="match status" value="1"/>
</dbReference>
<dbReference type="InterPro" id="IPR010982">
    <property type="entry name" value="Lambda_DNA-bd_dom_sf"/>
</dbReference>
<dbReference type="PANTHER" id="PTHR46558:SF3">
    <property type="entry name" value="TRANSCRIPTIONAL REGULATOR"/>
    <property type="match status" value="1"/>
</dbReference>
<gene>
    <name evidence="3" type="ORF">SCFA_220050</name>
</gene>
<dbReference type="SMART" id="SM00530">
    <property type="entry name" value="HTH_XRE"/>
    <property type="match status" value="1"/>
</dbReference>